<dbReference type="EMBL" id="JADCUA010000024">
    <property type="protein sequence ID" value="KAH9831720.1"/>
    <property type="molecule type" value="Genomic_DNA"/>
</dbReference>
<dbReference type="InterPro" id="IPR045341">
    <property type="entry name" value="DUF6532"/>
</dbReference>
<comment type="caution">
    <text evidence="2">The sequence shown here is derived from an EMBL/GenBank/DDBJ whole genome shotgun (WGS) entry which is preliminary data.</text>
</comment>
<evidence type="ECO:0000313" key="2">
    <source>
        <dbReference type="EMBL" id="KAH9831720.1"/>
    </source>
</evidence>
<dbReference type="GeneID" id="72000584"/>
<evidence type="ECO:0000259" key="1">
    <source>
        <dbReference type="Pfam" id="PF20149"/>
    </source>
</evidence>
<dbReference type="Pfam" id="PF20149">
    <property type="entry name" value="DUF6532"/>
    <property type="match status" value="1"/>
</dbReference>
<accession>A0ABQ8K5K2</accession>
<organism evidence="2 3">
    <name type="scientific">Rhodofomes roseus</name>
    <dbReference type="NCBI Taxonomy" id="34475"/>
    <lineage>
        <taxon>Eukaryota</taxon>
        <taxon>Fungi</taxon>
        <taxon>Dikarya</taxon>
        <taxon>Basidiomycota</taxon>
        <taxon>Agaricomycotina</taxon>
        <taxon>Agaricomycetes</taxon>
        <taxon>Polyporales</taxon>
        <taxon>Rhodofomes</taxon>
    </lineage>
</organism>
<feature type="domain" description="DUF6532" evidence="1">
    <location>
        <begin position="7"/>
        <end position="121"/>
    </location>
</feature>
<feature type="non-terminal residue" evidence="2">
    <location>
        <position position="1"/>
    </location>
</feature>
<sequence>KTHVNITLTPDVLKVITRCASQVRGELKTKMRAIVGPFYGFQTGERSKTIKFNRDLADKLKEEYLFVYQDIEKRRGLYKTELLQLAINVMWFAKSTDEGVVYYEYFHPIPKITMALILTVV</sequence>
<evidence type="ECO:0000313" key="3">
    <source>
        <dbReference type="Proteomes" id="UP000814176"/>
    </source>
</evidence>
<proteinExistence type="predicted"/>
<dbReference type="RefSeq" id="XP_047774817.1">
    <property type="nucleotide sequence ID" value="XM_047919852.1"/>
</dbReference>
<name>A0ABQ8K5K2_9APHY</name>
<feature type="non-terminal residue" evidence="2">
    <location>
        <position position="121"/>
    </location>
</feature>
<gene>
    <name evidence="2" type="ORF">C8Q71DRAFT_690049</name>
</gene>
<reference evidence="2 3" key="1">
    <citation type="journal article" date="2021" name="Environ. Microbiol.">
        <title>Gene family expansions and transcriptome signatures uncover fungal adaptations to wood decay.</title>
        <authorList>
            <person name="Hage H."/>
            <person name="Miyauchi S."/>
            <person name="Viragh M."/>
            <person name="Drula E."/>
            <person name="Min B."/>
            <person name="Chaduli D."/>
            <person name="Navarro D."/>
            <person name="Favel A."/>
            <person name="Norest M."/>
            <person name="Lesage-Meessen L."/>
            <person name="Balint B."/>
            <person name="Merenyi Z."/>
            <person name="de Eugenio L."/>
            <person name="Morin E."/>
            <person name="Martinez A.T."/>
            <person name="Baldrian P."/>
            <person name="Stursova M."/>
            <person name="Martinez M.J."/>
            <person name="Novotny C."/>
            <person name="Magnuson J.K."/>
            <person name="Spatafora J.W."/>
            <person name="Maurice S."/>
            <person name="Pangilinan J."/>
            <person name="Andreopoulos W."/>
            <person name="LaButti K."/>
            <person name="Hundley H."/>
            <person name="Na H."/>
            <person name="Kuo A."/>
            <person name="Barry K."/>
            <person name="Lipzen A."/>
            <person name="Henrissat B."/>
            <person name="Riley R."/>
            <person name="Ahrendt S."/>
            <person name="Nagy L.G."/>
            <person name="Grigoriev I.V."/>
            <person name="Martin F."/>
            <person name="Rosso M.N."/>
        </authorList>
    </citation>
    <scope>NUCLEOTIDE SEQUENCE [LARGE SCALE GENOMIC DNA]</scope>
    <source>
        <strain evidence="2 3">CIRM-BRFM 1785</strain>
    </source>
</reference>
<dbReference type="Proteomes" id="UP000814176">
    <property type="component" value="Unassembled WGS sequence"/>
</dbReference>
<keyword evidence="3" id="KW-1185">Reference proteome</keyword>
<protein>
    <recommendedName>
        <fullName evidence="1">DUF6532 domain-containing protein</fullName>
    </recommendedName>
</protein>